<accession>A0ABV7A9V2</accession>
<reference evidence="2" key="1">
    <citation type="journal article" date="2019" name="Int. J. Syst. Evol. Microbiol.">
        <title>The Global Catalogue of Microorganisms (GCM) 10K type strain sequencing project: providing services to taxonomists for standard genome sequencing and annotation.</title>
        <authorList>
            <consortium name="The Broad Institute Genomics Platform"/>
            <consortium name="The Broad Institute Genome Sequencing Center for Infectious Disease"/>
            <person name="Wu L."/>
            <person name="Ma J."/>
        </authorList>
    </citation>
    <scope>NUCLEOTIDE SEQUENCE [LARGE SCALE GENOMIC DNA]</scope>
    <source>
        <strain evidence="2">KCTC 13193</strain>
    </source>
</reference>
<evidence type="ECO:0008006" key="3">
    <source>
        <dbReference type="Google" id="ProtNLM"/>
    </source>
</evidence>
<gene>
    <name evidence="1" type="ORF">ACFODW_16355</name>
</gene>
<organism evidence="1 2">
    <name type="scientific">Virgibacillus sediminis</name>
    <dbReference type="NCBI Taxonomy" id="202260"/>
    <lineage>
        <taxon>Bacteria</taxon>
        <taxon>Bacillati</taxon>
        <taxon>Bacillota</taxon>
        <taxon>Bacilli</taxon>
        <taxon>Bacillales</taxon>
        <taxon>Bacillaceae</taxon>
        <taxon>Virgibacillus</taxon>
    </lineage>
</organism>
<evidence type="ECO:0000313" key="1">
    <source>
        <dbReference type="EMBL" id="MFC2949897.1"/>
    </source>
</evidence>
<name>A0ABV7A9V2_9BACI</name>
<dbReference type="EMBL" id="JBHRRZ010000039">
    <property type="protein sequence ID" value="MFC2949897.1"/>
    <property type="molecule type" value="Genomic_DNA"/>
</dbReference>
<proteinExistence type="predicted"/>
<dbReference type="Proteomes" id="UP001595387">
    <property type="component" value="Unassembled WGS sequence"/>
</dbReference>
<evidence type="ECO:0000313" key="2">
    <source>
        <dbReference type="Proteomes" id="UP001595387"/>
    </source>
</evidence>
<protein>
    <recommendedName>
        <fullName evidence="3">PepSY domain-containing protein</fullName>
    </recommendedName>
</protein>
<dbReference type="RefSeq" id="WP_390307862.1">
    <property type="nucleotide sequence ID" value="NZ_JBHRRZ010000039.1"/>
</dbReference>
<keyword evidence="2" id="KW-1185">Reference proteome</keyword>
<sequence length="76" mass="8630">MEQHLSREEALKKLNEILDENVQENFTEQERKAGEFGHSSFLVSNRKGSTAEVGIDWDKEADELTYSVQEGEGSEV</sequence>
<comment type="caution">
    <text evidence="1">The sequence shown here is derived from an EMBL/GenBank/DDBJ whole genome shotgun (WGS) entry which is preliminary data.</text>
</comment>